<sequence length="80" mass="9176">MNRSMPKSRQQFRKELAIEEALKSGLRAHGVTRHSQREKLMRKAASSRPANLPQIARAELAKWRRNREIQKALDTIAGQA</sequence>
<dbReference type="RefSeq" id="WP_035081244.1">
    <property type="nucleotide sequence ID" value="NZ_JQGC01000006.1"/>
</dbReference>
<dbReference type="AlphaFoldDB" id="A0A087M3L1"/>
<gene>
    <name evidence="1" type="ORF">JP75_07910</name>
</gene>
<organism evidence="1 2">
    <name type="scientific">Devosia riboflavina</name>
    <dbReference type="NCBI Taxonomy" id="46914"/>
    <lineage>
        <taxon>Bacteria</taxon>
        <taxon>Pseudomonadati</taxon>
        <taxon>Pseudomonadota</taxon>
        <taxon>Alphaproteobacteria</taxon>
        <taxon>Hyphomicrobiales</taxon>
        <taxon>Devosiaceae</taxon>
        <taxon>Devosia</taxon>
    </lineage>
</organism>
<dbReference type="STRING" id="46914.JP75_07910"/>
<dbReference type="Proteomes" id="UP000028981">
    <property type="component" value="Unassembled WGS sequence"/>
</dbReference>
<comment type="caution">
    <text evidence="1">The sequence shown here is derived from an EMBL/GenBank/DDBJ whole genome shotgun (WGS) entry which is preliminary data.</text>
</comment>
<accession>A0A087M3L1</accession>
<name>A0A087M3L1_9HYPH</name>
<evidence type="ECO:0000313" key="2">
    <source>
        <dbReference type="Proteomes" id="UP000028981"/>
    </source>
</evidence>
<reference evidence="1 2" key="1">
    <citation type="submission" date="2014-08" db="EMBL/GenBank/DDBJ databases">
        <authorList>
            <person name="Hassan Y.I."/>
            <person name="Lepp D."/>
            <person name="Zhou T."/>
        </authorList>
    </citation>
    <scope>NUCLEOTIDE SEQUENCE [LARGE SCALE GENOMIC DNA]</scope>
    <source>
        <strain evidence="1 2">IFO13584</strain>
    </source>
</reference>
<evidence type="ECO:0000313" key="1">
    <source>
        <dbReference type="EMBL" id="KFL31464.1"/>
    </source>
</evidence>
<proteinExistence type="predicted"/>
<keyword evidence="2" id="KW-1185">Reference proteome</keyword>
<protein>
    <submittedName>
        <fullName evidence="1">Uncharacterized protein</fullName>
    </submittedName>
</protein>
<dbReference type="EMBL" id="JQGC01000006">
    <property type="protein sequence ID" value="KFL31464.1"/>
    <property type="molecule type" value="Genomic_DNA"/>
</dbReference>